<feature type="domain" description="C2H2-type" evidence="8">
    <location>
        <begin position="997"/>
        <end position="1024"/>
    </location>
</feature>
<accession>A0ABM1Z5C6</accession>
<dbReference type="RefSeq" id="XP_029719840.2">
    <property type="nucleotide sequence ID" value="XM_029863980.2"/>
</dbReference>
<feature type="binding site" evidence="6">
    <location>
        <position position="58"/>
    </location>
    <ligand>
        <name>Zn(2+)</name>
        <dbReference type="ChEBI" id="CHEBI:29105"/>
    </ligand>
</feature>
<protein>
    <recommendedName>
        <fullName evidence="12">C2h2-type zn-finger protein</fullName>
    </recommendedName>
</protein>
<name>A0ABM1Z5C6_AEDAL</name>
<feature type="domain" description="C2H2-type" evidence="8">
    <location>
        <begin position="910"/>
        <end position="938"/>
    </location>
</feature>
<dbReference type="InterPro" id="IPR013087">
    <property type="entry name" value="Znf_C2H2_type"/>
</dbReference>
<feature type="domain" description="C2H2-type" evidence="8">
    <location>
        <begin position="883"/>
        <end position="910"/>
    </location>
</feature>
<evidence type="ECO:0000313" key="10">
    <source>
        <dbReference type="EnsemblMetazoa" id="AALFPA23_015236.P22110"/>
    </source>
</evidence>
<feature type="region of interest" description="Disordered" evidence="7">
    <location>
        <begin position="481"/>
        <end position="514"/>
    </location>
</feature>
<feature type="domain" description="C2H2-type" evidence="8">
    <location>
        <begin position="855"/>
        <end position="882"/>
    </location>
</feature>
<reference evidence="10" key="2">
    <citation type="submission" date="2025-05" db="UniProtKB">
        <authorList>
            <consortium name="EnsemblMetazoa"/>
        </authorList>
    </citation>
    <scope>IDENTIFICATION</scope>
    <source>
        <strain evidence="10">Foshan</strain>
    </source>
</reference>
<feature type="binding site" evidence="6">
    <location>
        <position position="55"/>
    </location>
    <ligand>
        <name>Zn(2+)</name>
        <dbReference type="ChEBI" id="CHEBI:29105"/>
    </ligand>
</feature>
<proteinExistence type="predicted"/>
<feature type="domain" description="C2H2-type" evidence="8">
    <location>
        <begin position="380"/>
        <end position="407"/>
    </location>
</feature>
<feature type="domain" description="C2H2-type" evidence="8">
    <location>
        <begin position="966"/>
        <end position="996"/>
    </location>
</feature>
<evidence type="ECO:0000256" key="7">
    <source>
        <dbReference type="SAM" id="MobiDB-lite"/>
    </source>
</evidence>
<keyword evidence="3 5" id="KW-0863">Zinc-finger</keyword>
<evidence type="ECO:0000256" key="2">
    <source>
        <dbReference type="ARBA" id="ARBA00022737"/>
    </source>
</evidence>
<evidence type="ECO:0000256" key="5">
    <source>
        <dbReference type="PROSITE-ProRule" id="PRU00042"/>
    </source>
</evidence>
<sequence>MNSHRPKVCRICRAPDNDDLISVRLIQDHITIARMVEELTGIQVMQDKHLPQNICLQCLERLRNAHQLRQQCIESDRLLREELGPGERKRNDDTVKLEIVALDEQPGREEAVQEVSMPGDMESAEKVDLDIIVEETEEESLGGVAEEREGNKLAAAQELIDILAPEENVGVTNQALSYLHDYDENDYEVLLESEYFDYVRFTAAICCGCAERFEDREDLMLHGLTVHQSETKRYRETENKECPVCYDQFLNLDALSFHQNRIGLELYHCHECGLLLENREHLVYHLETVHSIVEELTQEGNEETIDEDTKSNRGLARTLVDFSEDQYRLLVTDEDYDLIEFLWLQCCGCERLFEHREEFEAHSKEHHLPKRKPQDEQNPFECSICYERFSKKASLTFHRNKPTKRRMVCRVCEGIFEGRSAIQKHMVDCHKMVAEKDDFEDIKPVIEEDMEVDEYDHIVEEECKSDAYSVQGIEFIEEALTEDDQDIASTDDDEEPKSDEDDEDEIVHPKDSSKYVSTRQRKQMALIPGNFVRIAAEYDGYNIVEITKERCCACLKFFDSLQELDEHAKEHQMESLTLEQNNPGKKSISYGCEYCLKKFDIAMIYVVHKRIREQKQFYQCRLCDFVIESESRLKNHMLYNDQHAKFFNLIREDVSDRYDTVQLPGFQCCGCGAHFEDESALSEHSQKDHPRDPKKDTVKRKYACDICDRRFNNAGEVTTHQARKGCPIRHCCKLCDFQTQSNARMLKHLYSKIHNESLPAIEVQPIEVRANRLGSVRYCCFDECNAFAFPNFAQLSTHVQQRHQSEREANEAMAEAEDDILPTGRRWQCDCCGRVFRTGAILKQHQFAHRVPKSFVCAVCGEAKANKAALTVHEMKHTGERPHACDMCDKRFTSKTILNSHMKCHLPKQHQCPDCGEKFARGENLKRHIRHRHSEATFSCSFCARKSKTREAQIQHERSHTGEKPFQCRTEGCSKRYGSITDRRRHEMASHTGERPHRCSFCATSFVRKRQLTIHERKHTGERPFACEQCGKGFKDAPLLKKHVCSQ</sequence>
<dbReference type="PROSITE" id="PS51915">
    <property type="entry name" value="ZAD"/>
    <property type="match status" value="1"/>
</dbReference>
<feature type="domain" description="C2H2-type" evidence="8">
    <location>
        <begin position="938"/>
        <end position="965"/>
    </location>
</feature>
<feature type="binding site" evidence="6">
    <location>
        <position position="9"/>
    </location>
    <ligand>
        <name>Zn(2+)</name>
        <dbReference type="ChEBI" id="CHEBI:29105"/>
    </ligand>
</feature>
<dbReference type="SMART" id="SM00868">
    <property type="entry name" value="zf-AD"/>
    <property type="match status" value="2"/>
</dbReference>
<dbReference type="Gene3D" id="3.40.1800.20">
    <property type="match status" value="1"/>
</dbReference>
<dbReference type="PANTHER" id="PTHR24409">
    <property type="entry name" value="ZINC FINGER PROTEIN 142"/>
    <property type="match status" value="1"/>
</dbReference>
<dbReference type="Proteomes" id="UP000069940">
    <property type="component" value="Unassembled WGS sequence"/>
</dbReference>
<evidence type="ECO:0008006" key="12">
    <source>
        <dbReference type="Google" id="ProtNLM"/>
    </source>
</evidence>
<evidence type="ECO:0000256" key="3">
    <source>
        <dbReference type="ARBA" id="ARBA00022771"/>
    </source>
</evidence>
<evidence type="ECO:0000259" key="8">
    <source>
        <dbReference type="PROSITE" id="PS50157"/>
    </source>
</evidence>
<dbReference type="Gene3D" id="3.30.160.60">
    <property type="entry name" value="Classic Zinc Finger"/>
    <property type="match status" value="10"/>
</dbReference>
<evidence type="ECO:0000256" key="4">
    <source>
        <dbReference type="ARBA" id="ARBA00022833"/>
    </source>
</evidence>
<dbReference type="Pfam" id="PF00096">
    <property type="entry name" value="zf-C2H2"/>
    <property type="match status" value="2"/>
</dbReference>
<keyword evidence="2" id="KW-0677">Repeat</keyword>
<feature type="domain" description="ZAD" evidence="9">
    <location>
        <begin position="7"/>
        <end position="82"/>
    </location>
</feature>
<feature type="domain" description="C2H2-type" evidence="8">
    <location>
        <begin position="267"/>
        <end position="295"/>
    </location>
</feature>
<evidence type="ECO:0000256" key="6">
    <source>
        <dbReference type="PROSITE-ProRule" id="PRU01263"/>
    </source>
</evidence>
<evidence type="ECO:0000313" key="11">
    <source>
        <dbReference type="Proteomes" id="UP000069940"/>
    </source>
</evidence>
<evidence type="ECO:0000256" key="1">
    <source>
        <dbReference type="ARBA" id="ARBA00022723"/>
    </source>
</evidence>
<reference evidence="11" key="1">
    <citation type="journal article" date="2015" name="Proc. Natl. Acad. Sci. U.S.A.">
        <title>Genome sequence of the Asian Tiger mosquito, Aedes albopictus, reveals insights into its biology, genetics, and evolution.</title>
        <authorList>
            <person name="Chen X.G."/>
            <person name="Jiang X."/>
            <person name="Gu J."/>
            <person name="Xu M."/>
            <person name="Wu Y."/>
            <person name="Deng Y."/>
            <person name="Zhang C."/>
            <person name="Bonizzoni M."/>
            <person name="Dermauw W."/>
            <person name="Vontas J."/>
            <person name="Armbruster P."/>
            <person name="Huang X."/>
            <person name="Yang Y."/>
            <person name="Zhang H."/>
            <person name="He W."/>
            <person name="Peng H."/>
            <person name="Liu Y."/>
            <person name="Wu K."/>
            <person name="Chen J."/>
            <person name="Lirakis M."/>
            <person name="Topalis P."/>
            <person name="Van Leeuwen T."/>
            <person name="Hall A.B."/>
            <person name="Jiang X."/>
            <person name="Thorpe C."/>
            <person name="Mueller R.L."/>
            <person name="Sun C."/>
            <person name="Waterhouse R.M."/>
            <person name="Yan G."/>
            <person name="Tu Z.J."/>
            <person name="Fang X."/>
            <person name="James A.A."/>
        </authorList>
    </citation>
    <scope>NUCLEOTIDE SEQUENCE [LARGE SCALE GENOMIC DNA]</scope>
    <source>
        <strain evidence="11">Foshan</strain>
    </source>
</reference>
<dbReference type="SUPFAM" id="SSF57667">
    <property type="entry name" value="beta-beta-alpha zinc fingers"/>
    <property type="match status" value="7"/>
</dbReference>
<dbReference type="PROSITE" id="PS00028">
    <property type="entry name" value="ZINC_FINGER_C2H2_1"/>
    <property type="match status" value="11"/>
</dbReference>
<evidence type="ECO:0000259" key="9">
    <source>
        <dbReference type="PROSITE" id="PS51915"/>
    </source>
</evidence>
<feature type="domain" description="C2H2-type" evidence="8">
    <location>
        <begin position="666"/>
        <end position="694"/>
    </location>
</feature>
<feature type="domain" description="C2H2-type" evidence="8">
    <location>
        <begin position="1025"/>
        <end position="1047"/>
    </location>
</feature>
<feature type="binding site" evidence="6">
    <location>
        <position position="12"/>
    </location>
    <ligand>
        <name>Zn(2+)</name>
        <dbReference type="ChEBI" id="CHEBI:29105"/>
    </ligand>
</feature>
<keyword evidence="4 6" id="KW-0862">Zinc</keyword>
<dbReference type="EnsemblMetazoa" id="AALFPA23_015236.R22110">
    <property type="protein sequence ID" value="AALFPA23_015236.P22110"/>
    <property type="gene ID" value="AALFPA23_015236"/>
</dbReference>
<dbReference type="Pfam" id="PF07776">
    <property type="entry name" value="zf-AD"/>
    <property type="match status" value="1"/>
</dbReference>
<keyword evidence="11" id="KW-1185">Reference proteome</keyword>
<dbReference type="PANTHER" id="PTHR24409:SF295">
    <property type="entry name" value="AZ2-RELATED"/>
    <property type="match status" value="1"/>
</dbReference>
<keyword evidence="1 6" id="KW-0479">Metal-binding</keyword>
<feature type="compositionally biased region" description="Acidic residues" evidence="7">
    <location>
        <begin position="481"/>
        <end position="505"/>
    </location>
</feature>
<dbReference type="SMART" id="SM00355">
    <property type="entry name" value="ZnF_C2H2"/>
    <property type="match status" value="19"/>
</dbReference>
<feature type="domain" description="C2H2-type" evidence="8">
    <location>
        <begin position="827"/>
        <end position="854"/>
    </location>
</feature>
<dbReference type="GeneID" id="109406512"/>
<feature type="domain" description="C2H2-type" evidence="8">
    <location>
        <begin position="344"/>
        <end position="372"/>
    </location>
</feature>
<dbReference type="InterPro" id="IPR036236">
    <property type="entry name" value="Znf_C2H2_sf"/>
</dbReference>
<dbReference type="SUPFAM" id="SSF57716">
    <property type="entry name" value="Glucocorticoid receptor-like (DNA-binding domain)"/>
    <property type="match status" value="1"/>
</dbReference>
<organism evidence="10 11">
    <name type="scientific">Aedes albopictus</name>
    <name type="common">Asian tiger mosquito</name>
    <name type="synonym">Stegomyia albopicta</name>
    <dbReference type="NCBI Taxonomy" id="7160"/>
    <lineage>
        <taxon>Eukaryota</taxon>
        <taxon>Metazoa</taxon>
        <taxon>Ecdysozoa</taxon>
        <taxon>Arthropoda</taxon>
        <taxon>Hexapoda</taxon>
        <taxon>Insecta</taxon>
        <taxon>Pterygota</taxon>
        <taxon>Neoptera</taxon>
        <taxon>Endopterygota</taxon>
        <taxon>Diptera</taxon>
        <taxon>Nematocera</taxon>
        <taxon>Culicoidea</taxon>
        <taxon>Culicidae</taxon>
        <taxon>Culicinae</taxon>
        <taxon>Aedini</taxon>
        <taxon>Aedes</taxon>
        <taxon>Stegomyia</taxon>
    </lineage>
</organism>
<dbReference type="PROSITE" id="PS50157">
    <property type="entry name" value="ZINC_FINGER_C2H2_2"/>
    <property type="match status" value="12"/>
</dbReference>
<dbReference type="InterPro" id="IPR012934">
    <property type="entry name" value="Znf_AD"/>
</dbReference>